<accession>A0A376DY34</accession>
<evidence type="ECO:0000313" key="1">
    <source>
        <dbReference type="EMBL" id="STC97358.1"/>
    </source>
</evidence>
<dbReference type="Proteomes" id="UP000255224">
    <property type="component" value="Unassembled WGS sequence"/>
</dbReference>
<proteinExistence type="predicted"/>
<dbReference type="RefSeq" id="WP_228426109.1">
    <property type="nucleotide sequence ID" value="NZ_UFVQ01000003.1"/>
</dbReference>
<dbReference type="SUPFAM" id="SSF56954">
    <property type="entry name" value="Outer membrane efflux proteins (OEP)"/>
    <property type="match status" value="1"/>
</dbReference>
<dbReference type="EMBL" id="UFVQ01000003">
    <property type="protein sequence ID" value="STC97358.1"/>
    <property type="molecule type" value="Genomic_DNA"/>
</dbReference>
<protein>
    <submittedName>
        <fullName evidence="1">Uncharacterized protein</fullName>
    </submittedName>
</protein>
<sequence length="121" mass="14168">MKNINNNRFNSVQVGVGFHCLPKASGHWPKLHRLKLPFPENEYQRKEIELKNRIAQQVSNYMNQKKIIENYEQKQLPKSETILAAAQKQMDAGEIDYMTWVLLVNQAVKTKADYIDHLEKT</sequence>
<evidence type="ECO:0000313" key="2">
    <source>
        <dbReference type="Proteomes" id="UP000255224"/>
    </source>
</evidence>
<organism evidence="1 2">
    <name type="scientific">Chryseobacterium carnipullorum</name>
    <dbReference type="NCBI Taxonomy" id="1124835"/>
    <lineage>
        <taxon>Bacteria</taxon>
        <taxon>Pseudomonadati</taxon>
        <taxon>Bacteroidota</taxon>
        <taxon>Flavobacteriia</taxon>
        <taxon>Flavobacteriales</taxon>
        <taxon>Weeksellaceae</taxon>
        <taxon>Chryseobacterium group</taxon>
        <taxon>Chryseobacterium</taxon>
    </lineage>
</organism>
<gene>
    <name evidence="1" type="ORF">NCTC13533_02409</name>
</gene>
<dbReference type="AlphaFoldDB" id="A0A376DY34"/>
<reference evidence="1 2" key="1">
    <citation type="submission" date="2018-06" db="EMBL/GenBank/DDBJ databases">
        <authorList>
            <consortium name="Pathogen Informatics"/>
            <person name="Doyle S."/>
        </authorList>
    </citation>
    <scope>NUCLEOTIDE SEQUENCE [LARGE SCALE GENOMIC DNA]</scope>
    <source>
        <strain evidence="1 2">NCTC13533</strain>
    </source>
</reference>
<dbReference type="Gene3D" id="1.20.1600.10">
    <property type="entry name" value="Outer membrane efflux proteins (OEP)"/>
    <property type="match status" value="1"/>
</dbReference>
<name>A0A376DY34_CHRCU</name>
<dbReference type="GO" id="GO:0015562">
    <property type="term" value="F:efflux transmembrane transporter activity"/>
    <property type="evidence" value="ECO:0007669"/>
    <property type="project" value="InterPro"/>
</dbReference>